<dbReference type="EMBL" id="GBRH01267426">
    <property type="protein sequence ID" value="JAD30469.1"/>
    <property type="molecule type" value="Transcribed_RNA"/>
</dbReference>
<protein>
    <submittedName>
        <fullName evidence="2">Uncharacterized protein</fullName>
    </submittedName>
</protein>
<dbReference type="AlphaFoldDB" id="A0A0A8YTS8"/>
<evidence type="ECO:0000256" key="1">
    <source>
        <dbReference type="SAM" id="MobiDB-lite"/>
    </source>
</evidence>
<feature type="compositionally biased region" description="Low complexity" evidence="1">
    <location>
        <begin position="30"/>
        <end position="48"/>
    </location>
</feature>
<reference evidence="2" key="2">
    <citation type="journal article" date="2015" name="Data Brief">
        <title>Shoot transcriptome of the giant reed, Arundo donax.</title>
        <authorList>
            <person name="Barrero R.A."/>
            <person name="Guerrero F.D."/>
            <person name="Moolhuijzen P."/>
            <person name="Goolsby J.A."/>
            <person name="Tidwell J."/>
            <person name="Bellgard S.E."/>
            <person name="Bellgard M.I."/>
        </authorList>
    </citation>
    <scope>NUCLEOTIDE SEQUENCE</scope>
    <source>
        <tissue evidence="2">Shoot tissue taken approximately 20 cm above the soil surface</tissue>
    </source>
</reference>
<organism evidence="2">
    <name type="scientific">Arundo donax</name>
    <name type="common">Giant reed</name>
    <name type="synonym">Donax arundinaceus</name>
    <dbReference type="NCBI Taxonomy" id="35708"/>
    <lineage>
        <taxon>Eukaryota</taxon>
        <taxon>Viridiplantae</taxon>
        <taxon>Streptophyta</taxon>
        <taxon>Embryophyta</taxon>
        <taxon>Tracheophyta</taxon>
        <taxon>Spermatophyta</taxon>
        <taxon>Magnoliopsida</taxon>
        <taxon>Liliopsida</taxon>
        <taxon>Poales</taxon>
        <taxon>Poaceae</taxon>
        <taxon>PACMAD clade</taxon>
        <taxon>Arundinoideae</taxon>
        <taxon>Arundineae</taxon>
        <taxon>Arundo</taxon>
    </lineage>
</organism>
<feature type="region of interest" description="Disordered" evidence="1">
    <location>
        <begin position="21"/>
        <end position="65"/>
    </location>
</feature>
<evidence type="ECO:0000313" key="2">
    <source>
        <dbReference type="EMBL" id="JAD30469.1"/>
    </source>
</evidence>
<accession>A0A0A8YTS8</accession>
<proteinExistence type="predicted"/>
<reference evidence="2" key="1">
    <citation type="submission" date="2014-09" db="EMBL/GenBank/DDBJ databases">
        <authorList>
            <person name="Magalhaes I.L.F."/>
            <person name="Oliveira U."/>
            <person name="Santos F.R."/>
            <person name="Vidigal T.H.D.A."/>
            <person name="Brescovit A.D."/>
            <person name="Santos A.J."/>
        </authorList>
    </citation>
    <scope>NUCLEOTIDE SEQUENCE</scope>
    <source>
        <tissue evidence="2">Shoot tissue taken approximately 20 cm above the soil surface</tissue>
    </source>
</reference>
<name>A0A0A8YTS8_ARUDO</name>
<feature type="compositionally biased region" description="Basic residues" evidence="1">
    <location>
        <begin position="49"/>
        <end position="65"/>
    </location>
</feature>
<sequence length="65" mass="7240">MRRCTACRLLVRGTVERPLDRAARSHRCTRAPARGTAAAPVFSAAPSLSRRRRAPSSRRGVKRVR</sequence>